<comment type="caution">
    <text evidence="9">The sequence shown here is derived from an EMBL/GenBank/DDBJ whole genome shotgun (WGS) entry which is preliminary data.</text>
</comment>
<feature type="transmembrane region" description="Helical" evidence="8">
    <location>
        <begin position="347"/>
        <end position="369"/>
    </location>
</feature>
<dbReference type="GO" id="GO:0022857">
    <property type="term" value="F:transmembrane transporter activity"/>
    <property type="evidence" value="ECO:0007669"/>
    <property type="project" value="InterPro"/>
</dbReference>
<dbReference type="CDD" id="cd06174">
    <property type="entry name" value="MFS"/>
    <property type="match status" value="1"/>
</dbReference>
<evidence type="ECO:0000256" key="3">
    <source>
        <dbReference type="ARBA" id="ARBA00022475"/>
    </source>
</evidence>
<feature type="transmembrane region" description="Helical" evidence="8">
    <location>
        <begin position="91"/>
        <end position="111"/>
    </location>
</feature>
<feature type="transmembrane region" description="Helical" evidence="8">
    <location>
        <begin position="225"/>
        <end position="250"/>
    </location>
</feature>
<protein>
    <submittedName>
        <fullName evidence="9">MFS transporter</fullName>
    </submittedName>
</protein>
<organism evidence="9 10">
    <name type="scientific">Nocardioides bruguierae</name>
    <dbReference type="NCBI Taxonomy" id="2945102"/>
    <lineage>
        <taxon>Bacteria</taxon>
        <taxon>Bacillati</taxon>
        <taxon>Actinomycetota</taxon>
        <taxon>Actinomycetes</taxon>
        <taxon>Propionibacteriales</taxon>
        <taxon>Nocardioidaceae</taxon>
        <taxon>Nocardioides</taxon>
    </lineage>
</organism>
<dbReference type="Proteomes" id="UP001139485">
    <property type="component" value="Unassembled WGS sequence"/>
</dbReference>
<keyword evidence="3" id="KW-1003">Cell membrane</keyword>
<dbReference type="InterPro" id="IPR036259">
    <property type="entry name" value="MFS_trans_sf"/>
</dbReference>
<dbReference type="AlphaFoldDB" id="A0A9X2D5M9"/>
<feature type="transmembrane region" description="Helical" evidence="8">
    <location>
        <begin position="33"/>
        <end position="53"/>
    </location>
</feature>
<dbReference type="InterPro" id="IPR011701">
    <property type="entry name" value="MFS"/>
</dbReference>
<feature type="transmembrane region" description="Helical" evidence="8">
    <location>
        <begin position="316"/>
        <end position="335"/>
    </location>
</feature>
<feature type="transmembrane region" description="Helical" evidence="8">
    <location>
        <begin position="65"/>
        <end position="85"/>
    </location>
</feature>
<evidence type="ECO:0000256" key="2">
    <source>
        <dbReference type="ARBA" id="ARBA00022448"/>
    </source>
</evidence>
<dbReference type="PANTHER" id="PTHR23517">
    <property type="entry name" value="RESISTANCE PROTEIN MDTM, PUTATIVE-RELATED-RELATED"/>
    <property type="match status" value="1"/>
</dbReference>
<evidence type="ECO:0000256" key="5">
    <source>
        <dbReference type="ARBA" id="ARBA00022989"/>
    </source>
</evidence>
<evidence type="ECO:0000313" key="10">
    <source>
        <dbReference type="Proteomes" id="UP001139485"/>
    </source>
</evidence>
<dbReference type="Gene3D" id="1.20.1250.20">
    <property type="entry name" value="MFS general substrate transporter like domains"/>
    <property type="match status" value="1"/>
</dbReference>
<feature type="transmembrane region" description="Helical" evidence="8">
    <location>
        <begin position="262"/>
        <end position="284"/>
    </location>
</feature>
<gene>
    <name evidence="9" type="ORF">M8330_03065</name>
</gene>
<keyword evidence="6 8" id="KW-0472">Membrane</keyword>
<dbReference type="InterPro" id="IPR050171">
    <property type="entry name" value="MFS_Transporters"/>
</dbReference>
<feature type="transmembrane region" description="Helical" evidence="8">
    <location>
        <begin position="151"/>
        <end position="172"/>
    </location>
</feature>
<evidence type="ECO:0000256" key="6">
    <source>
        <dbReference type="ARBA" id="ARBA00023136"/>
    </source>
</evidence>
<name>A0A9X2D5M9_9ACTN</name>
<evidence type="ECO:0000256" key="7">
    <source>
        <dbReference type="SAM" id="MobiDB-lite"/>
    </source>
</evidence>
<reference evidence="9" key="1">
    <citation type="submission" date="2022-05" db="EMBL/GenBank/DDBJ databases">
        <authorList>
            <person name="Tuo L."/>
        </authorList>
    </citation>
    <scope>NUCLEOTIDE SEQUENCE</scope>
    <source>
        <strain evidence="9">BSK12Z-4</strain>
    </source>
</reference>
<accession>A0A9X2D5M9</accession>
<feature type="transmembrane region" description="Helical" evidence="8">
    <location>
        <begin position="375"/>
        <end position="401"/>
    </location>
</feature>
<keyword evidence="10" id="KW-1185">Reference proteome</keyword>
<dbReference type="GO" id="GO:0005886">
    <property type="term" value="C:plasma membrane"/>
    <property type="evidence" value="ECO:0007669"/>
    <property type="project" value="UniProtKB-SubCell"/>
</dbReference>
<evidence type="ECO:0000256" key="1">
    <source>
        <dbReference type="ARBA" id="ARBA00004651"/>
    </source>
</evidence>
<evidence type="ECO:0000313" key="9">
    <source>
        <dbReference type="EMBL" id="MCM0619277.1"/>
    </source>
</evidence>
<keyword evidence="5 8" id="KW-1133">Transmembrane helix</keyword>
<feature type="transmembrane region" description="Helical" evidence="8">
    <location>
        <begin position="291"/>
        <end position="310"/>
    </location>
</feature>
<keyword evidence="4 8" id="KW-0812">Transmembrane</keyword>
<dbReference type="SUPFAM" id="SSF103473">
    <property type="entry name" value="MFS general substrate transporter"/>
    <property type="match status" value="1"/>
</dbReference>
<sequence length="434" mass="43013">MPVVLACFVTLLLSNMASPVYPLWQAEMGFDEGVINLLFAVYPGGVLAALLTVRALGRRVDAERLLPLACTLGLLSSAGFLVASGPWLLGVARLVCGLSVGLVLSCGASAMTGRLEARGVPRAPRVAGLILSAGFACGSIVAGLLADHAPAPTRLVFAVEAVGLVAVLALLLGERAWVGRRLAAAPAPAASPSHESAGSTGPADVEEEPAPAGPPMVPEHLRRTALLMGVAVMISCGVAAAVFQSIGSAYLRDLLGDDSATVAGLLVFIVFAGAFTGQLVLAGAPTLAQAWTALGCGFGGAVLLLVGVLTDQVVPLFVAAVGAGAAQGLSQSVALTTARRTCDLTRLTGVLAVFNILGYGTAGLTIALSSPLVTAAGAAAGILVIASGVAVATALASGVLLRWRGALSEAVVLPAPSATGNVGTVGVTGGAAVR</sequence>
<keyword evidence="2" id="KW-0813">Transport</keyword>
<comment type="subcellular location">
    <subcellularLocation>
        <location evidence="1">Cell membrane</location>
        <topology evidence="1">Multi-pass membrane protein</topology>
    </subcellularLocation>
</comment>
<proteinExistence type="predicted"/>
<feature type="compositionally biased region" description="Low complexity" evidence="7">
    <location>
        <begin position="188"/>
        <end position="197"/>
    </location>
</feature>
<dbReference type="RefSeq" id="WP_250826141.1">
    <property type="nucleotide sequence ID" value="NZ_JAMOIL010000002.1"/>
</dbReference>
<dbReference type="PANTHER" id="PTHR23517:SF13">
    <property type="entry name" value="MAJOR FACILITATOR SUPERFAMILY MFS_1"/>
    <property type="match status" value="1"/>
</dbReference>
<dbReference type="Pfam" id="PF07690">
    <property type="entry name" value="MFS_1"/>
    <property type="match status" value="1"/>
</dbReference>
<evidence type="ECO:0000256" key="8">
    <source>
        <dbReference type="SAM" id="Phobius"/>
    </source>
</evidence>
<feature type="transmembrane region" description="Helical" evidence="8">
    <location>
        <begin position="123"/>
        <end position="145"/>
    </location>
</feature>
<evidence type="ECO:0000256" key="4">
    <source>
        <dbReference type="ARBA" id="ARBA00022692"/>
    </source>
</evidence>
<feature type="region of interest" description="Disordered" evidence="7">
    <location>
        <begin position="188"/>
        <end position="216"/>
    </location>
</feature>
<dbReference type="EMBL" id="JAMOIL010000002">
    <property type="protein sequence ID" value="MCM0619277.1"/>
    <property type="molecule type" value="Genomic_DNA"/>
</dbReference>